<dbReference type="EMBL" id="JBHTJZ010000005">
    <property type="protein sequence ID" value="MFD0959077.1"/>
    <property type="molecule type" value="Genomic_DNA"/>
</dbReference>
<comment type="caution">
    <text evidence="2">The sequence shown here is derived from an EMBL/GenBank/DDBJ whole genome shotgun (WGS) entry which is preliminary data.</text>
</comment>
<evidence type="ECO:0000259" key="1">
    <source>
        <dbReference type="Pfam" id="PF00144"/>
    </source>
</evidence>
<name>A0ABW3HNN3_9BACL</name>
<dbReference type="InterPro" id="IPR050789">
    <property type="entry name" value="Diverse_Enzym_Activities"/>
</dbReference>
<dbReference type="InterPro" id="IPR001466">
    <property type="entry name" value="Beta-lactam-related"/>
</dbReference>
<dbReference type="SUPFAM" id="SSF56601">
    <property type="entry name" value="beta-lactamase/transpeptidase-like"/>
    <property type="match status" value="1"/>
</dbReference>
<dbReference type="PANTHER" id="PTHR43283">
    <property type="entry name" value="BETA-LACTAMASE-RELATED"/>
    <property type="match status" value="1"/>
</dbReference>
<dbReference type="RefSeq" id="WP_377562924.1">
    <property type="nucleotide sequence ID" value="NZ_JBHTJZ010000005.1"/>
</dbReference>
<dbReference type="Gene3D" id="3.40.710.10">
    <property type="entry name" value="DD-peptidase/beta-lactamase superfamily"/>
    <property type="match status" value="1"/>
</dbReference>
<dbReference type="Pfam" id="PF00144">
    <property type="entry name" value="Beta-lactamase"/>
    <property type="match status" value="1"/>
</dbReference>
<dbReference type="InterPro" id="IPR012338">
    <property type="entry name" value="Beta-lactam/transpept-like"/>
</dbReference>
<proteinExistence type="predicted"/>
<sequence>MKNNEVFSFAASPEQLGVPSSAILNFLKRIDREQICMHGFLMLRQGRIASEGYWAPYTEDSMHRMYSVSKSFVSLAVGLMIDEGKLRLDEKVARYFEDLIPEDLHPYLAESTVRDLLMMSTPHSSTSYTRTDANFAKTFFLKKPSHPPGTLFSYDTAATVILNTIVERISGVPFLEYMRDRLLNPVGFTKEAWCIRTPEDTSWGGSGVICKLKDMAKLAYVCLNKGSWNGAQLISEDYICEATSKQIDNSLAGQYGYGYQIWIEQDSGFSFRGMGSQLALCYPQRELLFACISDTQGQADGEAAIRAAFREEIWAQIEDSPLPEDTEAYAKLQNYIGNLQILPQRGERSSSYAQKIHGQWYILHNNPMGISRMRFMFNGDEGVWEYENASGAHRLAFGVGKNVDGPFPQNNYFGKQIGVIPGSCYQCLASAAWVEEHKLNMLVYITDNYLGRFTASFAFEDNLISVHMLKTAEWFLDEYQGFAAGVQLGEEQHTL</sequence>
<dbReference type="PANTHER" id="PTHR43283:SF7">
    <property type="entry name" value="BETA-LACTAMASE-RELATED DOMAIN-CONTAINING PROTEIN"/>
    <property type="match status" value="1"/>
</dbReference>
<protein>
    <submittedName>
        <fullName evidence="2">Serine hydrolase domain-containing protein</fullName>
        <ecNumber evidence="2">3.-.-.-</ecNumber>
    </submittedName>
</protein>
<accession>A0ABW3HNN3</accession>
<organism evidence="2 3">
    <name type="scientific">Paenibacillus chungangensis</name>
    <dbReference type="NCBI Taxonomy" id="696535"/>
    <lineage>
        <taxon>Bacteria</taxon>
        <taxon>Bacillati</taxon>
        <taxon>Bacillota</taxon>
        <taxon>Bacilli</taxon>
        <taxon>Bacillales</taxon>
        <taxon>Paenibacillaceae</taxon>
        <taxon>Paenibacillus</taxon>
    </lineage>
</organism>
<reference evidence="3" key="1">
    <citation type="journal article" date="2019" name="Int. J. Syst. Evol. Microbiol.">
        <title>The Global Catalogue of Microorganisms (GCM) 10K type strain sequencing project: providing services to taxonomists for standard genome sequencing and annotation.</title>
        <authorList>
            <consortium name="The Broad Institute Genomics Platform"/>
            <consortium name="The Broad Institute Genome Sequencing Center for Infectious Disease"/>
            <person name="Wu L."/>
            <person name="Ma J."/>
        </authorList>
    </citation>
    <scope>NUCLEOTIDE SEQUENCE [LARGE SCALE GENOMIC DNA]</scope>
    <source>
        <strain evidence="3">CCUG 59129</strain>
    </source>
</reference>
<evidence type="ECO:0000313" key="2">
    <source>
        <dbReference type="EMBL" id="MFD0959077.1"/>
    </source>
</evidence>
<keyword evidence="2" id="KW-0378">Hydrolase</keyword>
<dbReference type="EC" id="3.-.-.-" evidence="2"/>
<dbReference type="GO" id="GO:0016787">
    <property type="term" value="F:hydrolase activity"/>
    <property type="evidence" value="ECO:0007669"/>
    <property type="project" value="UniProtKB-KW"/>
</dbReference>
<dbReference type="Proteomes" id="UP001596989">
    <property type="component" value="Unassembled WGS sequence"/>
</dbReference>
<feature type="domain" description="Beta-lactamase-related" evidence="1">
    <location>
        <begin position="43"/>
        <end position="306"/>
    </location>
</feature>
<gene>
    <name evidence="2" type="ORF">ACFQ2I_06695</name>
</gene>
<keyword evidence="3" id="KW-1185">Reference proteome</keyword>
<evidence type="ECO:0000313" key="3">
    <source>
        <dbReference type="Proteomes" id="UP001596989"/>
    </source>
</evidence>